<evidence type="ECO:0000256" key="2">
    <source>
        <dbReference type="ARBA" id="ARBA00001946"/>
    </source>
</evidence>
<comment type="subunit">
    <text evidence="4 14">Homohexamer.</text>
</comment>
<comment type="function">
    <text evidence="14">Catalyzes the ATP- as well as the pyrophosphate-dependent phosphorylation of a specific serine residue in HPr, a phosphocarrier protein of the phosphoenolpyruvate-dependent sugar phosphotransferase system (PTS). HprK/P also catalyzes the pyrophosphate-producing, inorganic phosphate-dependent dephosphorylation (phosphorolysis) of seryl-phosphorylated HPr (P-Ser-HPr).</text>
</comment>
<evidence type="ECO:0000259" key="16">
    <source>
        <dbReference type="Pfam" id="PF07475"/>
    </source>
</evidence>
<feature type="active site" evidence="14">
    <location>
        <position position="247"/>
    </location>
</feature>
<dbReference type="AlphaFoldDB" id="A0A0K1PFE4"/>
<evidence type="ECO:0000256" key="6">
    <source>
        <dbReference type="ARBA" id="ARBA00022679"/>
    </source>
</evidence>
<feature type="active site" evidence="14">
    <location>
        <position position="142"/>
    </location>
</feature>
<feature type="domain" description="HPr kinase/phosphorylase C-terminal" evidence="16">
    <location>
        <begin position="134"/>
        <end position="302"/>
    </location>
</feature>
<dbReference type="EC" id="2.7.4.-" evidence="14"/>
<dbReference type="Pfam" id="PF02603">
    <property type="entry name" value="Hpr_kinase_N"/>
    <property type="match status" value="1"/>
</dbReference>
<keyword evidence="10 14" id="KW-0067">ATP-binding</keyword>
<keyword evidence="9 14" id="KW-0418">Kinase</keyword>
<dbReference type="EMBL" id="CP012332">
    <property type="protein sequence ID" value="AKU92230.1"/>
    <property type="molecule type" value="Genomic_DNA"/>
</dbReference>
<dbReference type="GO" id="GO:0000155">
    <property type="term" value="F:phosphorelay sensor kinase activity"/>
    <property type="evidence" value="ECO:0007669"/>
    <property type="project" value="InterPro"/>
</dbReference>
<dbReference type="NCBIfam" id="TIGR00679">
    <property type="entry name" value="hpr-ser"/>
    <property type="match status" value="1"/>
</dbReference>
<keyword evidence="11 14" id="KW-0460">Magnesium</keyword>
<evidence type="ECO:0000256" key="14">
    <source>
        <dbReference type="HAMAP-Rule" id="MF_01249"/>
    </source>
</evidence>
<dbReference type="SUPFAM" id="SSF75138">
    <property type="entry name" value="HprK N-terminal domain-like"/>
    <property type="match status" value="1"/>
</dbReference>
<feature type="region of interest" description="Important for the catalytic mechanism of both phosphorylation and dephosphorylation" evidence="14">
    <location>
        <begin position="205"/>
        <end position="214"/>
    </location>
</feature>
<evidence type="ECO:0000256" key="7">
    <source>
        <dbReference type="ARBA" id="ARBA00022723"/>
    </source>
</evidence>
<evidence type="ECO:0000256" key="11">
    <source>
        <dbReference type="ARBA" id="ARBA00022842"/>
    </source>
</evidence>
<organism evidence="17 18">
    <name type="scientific">Vulgatibacter incomptus</name>
    <dbReference type="NCBI Taxonomy" id="1391653"/>
    <lineage>
        <taxon>Bacteria</taxon>
        <taxon>Pseudomonadati</taxon>
        <taxon>Myxococcota</taxon>
        <taxon>Myxococcia</taxon>
        <taxon>Myxococcales</taxon>
        <taxon>Cystobacterineae</taxon>
        <taxon>Vulgatibacteraceae</taxon>
        <taxon>Vulgatibacter</taxon>
    </lineage>
</organism>
<keyword evidence="7 14" id="KW-0479">Metal-binding</keyword>
<comment type="similarity">
    <text evidence="3 14">Belongs to the HPrK/P family.</text>
</comment>
<dbReference type="InterPro" id="IPR028979">
    <property type="entry name" value="Ser_kin/Pase_Hpr-like_N_sf"/>
</dbReference>
<protein>
    <recommendedName>
        <fullName evidence="14">HPr kinase/phosphorylase</fullName>
        <shortName evidence="14">HPrK/P</shortName>
        <ecNumber evidence="14">2.7.11.-</ecNumber>
        <ecNumber evidence="14">2.7.4.-</ecNumber>
    </recommendedName>
    <alternativeName>
        <fullName evidence="14">HPr(Ser) kinase/phosphorylase</fullName>
    </alternativeName>
</protein>
<dbReference type="KEGG" id="vin:AKJ08_2617"/>
<dbReference type="Gene3D" id="3.40.1390.20">
    <property type="entry name" value="HprK N-terminal domain-like"/>
    <property type="match status" value="1"/>
</dbReference>
<dbReference type="GO" id="GO:0006109">
    <property type="term" value="P:regulation of carbohydrate metabolic process"/>
    <property type="evidence" value="ECO:0007669"/>
    <property type="project" value="UniProtKB-UniRule"/>
</dbReference>
<comment type="domain">
    <text evidence="14">The Walker A ATP-binding motif also binds Pi and PPi.</text>
</comment>
<keyword evidence="8 14" id="KW-0547">Nucleotide-binding</keyword>
<dbReference type="OrthoDB" id="9778803at2"/>
<evidence type="ECO:0000259" key="15">
    <source>
        <dbReference type="Pfam" id="PF02603"/>
    </source>
</evidence>
<evidence type="ECO:0000313" key="17">
    <source>
        <dbReference type="EMBL" id="AKU92230.1"/>
    </source>
</evidence>
<evidence type="ECO:0000256" key="3">
    <source>
        <dbReference type="ARBA" id="ARBA00006883"/>
    </source>
</evidence>
<proteinExistence type="inferred from homology"/>
<evidence type="ECO:0000256" key="9">
    <source>
        <dbReference type="ARBA" id="ARBA00022777"/>
    </source>
</evidence>
<dbReference type="InterPro" id="IPR011126">
    <property type="entry name" value="Hpr_kin/Pase_Hpr_N"/>
</dbReference>
<comment type="catalytic activity">
    <reaction evidence="1 14">
        <text>[HPr protein]-L-serine + ATP = [HPr protein]-O-phospho-L-serine + ADP + H(+)</text>
        <dbReference type="Rhea" id="RHEA:46600"/>
        <dbReference type="Rhea" id="RHEA-COMP:11602"/>
        <dbReference type="Rhea" id="RHEA-COMP:11603"/>
        <dbReference type="ChEBI" id="CHEBI:15378"/>
        <dbReference type="ChEBI" id="CHEBI:29999"/>
        <dbReference type="ChEBI" id="CHEBI:30616"/>
        <dbReference type="ChEBI" id="CHEBI:83421"/>
        <dbReference type="ChEBI" id="CHEBI:456216"/>
    </reaction>
</comment>
<dbReference type="HAMAP" id="MF_01249">
    <property type="entry name" value="HPr_kinase"/>
    <property type="match status" value="1"/>
</dbReference>
<dbReference type="PANTHER" id="PTHR30305:SF1">
    <property type="entry name" value="HPR KINASE_PHOSPHORYLASE"/>
    <property type="match status" value="1"/>
</dbReference>
<comment type="catalytic activity">
    <reaction evidence="13 14">
        <text>[HPr protein]-O-phospho-L-serine + phosphate + H(+) = [HPr protein]-L-serine + diphosphate</text>
        <dbReference type="Rhea" id="RHEA:46604"/>
        <dbReference type="Rhea" id="RHEA-COMP:11602"/>
        <dbReference type="Rhea" id="RHEA-COMP:11603"/>
        <dbReference type="ChEBI" id="CHEBI:15378"/>
        <dbReference type="ChEBI" id="CHEBI:29999"/>
        <dbReference type="ChEBI" id="CHEBI:33019"/>
        <dbReference type="ChEBI" id="CHEBI:43474"/>
        <dbReference type="ChEBI" id="CHEBI:83421"/>
    </reaction>
</comment>
<dbReference type="GO" id="GO:0004712">
    <property type="term" value="F:protein serine/threonine/tyrosine kinase activity"/>
    <property type="evidence" value="ECO:0007669"/>
    <property type="project" value="UniProtKB-UniRule"/>
</dbReference>
<dbReference type="InterPro" id="IPR027417">
    <property type="entry name" value="P-loop_NTPase"/>
</dbReference>
<evidence type="ECO:0000256" key="13">
    <source>
        <dbReference type="ARBA" id="ARBA00047657"/>
    </source>
</evidence>
<sequence>MSSIKVARLLEESGEELKLSLVAGRAGLERRITHDRVQKHGLVLAGFFKHIHPERIEVFGNTELEYFGTLPPARQDEIAEGFFSQTLACLVVTKGLPVPACMVEAAERHGCPLMVTTLLSSTFIVKVQDVLAEALTAQTSVHGALLDVFGVGILLLGKSGIGKSEAALDLVMRGHRLVADDIVEIKRKKLDSVYGSGSAIIKHHMEIRGLGIINIKDLFGIASIRERKKIEMVVELVEWDPGMEYDRLGIEDRHHTILDVEIPKLTVPVRPGRNMATIIEVAARNQLLKFQGYHSAREFQAQLNREIAQVRPSRGLGDEVE</sequence>
<dbReference type="STRING" id="1391653.AKJ08_2617"/>
<evidence type="ECO:0000313" key="18">
    <source>
        <dbReference type="Proteomes" id="UP000055590"/>
    </source>
</evidence>
<keyword evidence="18" id="KW-1185">Reference proteome</keyword>
<feature type="binding site" evidence="14">
    <location>
        <position position="164"/>
    </location>
    <ligand>
        <name>Mg(2+)</name>
        <dbReference type="ChEBI" id="CHEBI:18420"/>
    </ligand>
</feature>
<reference evidence="17 18" key="1">
    <citation type="submission" date="2015-08" db="EMBL/GenBank/DDBJ databases">
        <authorList>
            <person name="Babu N.S."/>
            <person name="Beckwith C.J."/>
            <person name="Beseler K.G."/>
            <person name="Brison A."/>
            <person name="Carone J.V."/>
            <person name="Caskin T.P."/>
            <person name="Diamond M."/>
            <person name="Durham M.E."/>
            <person name="Foxe J.M."/>
            <person name="Go M."/>
            <person name="Henderson B.A."/>
            <person name="Jones I.B."/>
            <person name="McGettigan J.A."/>
            <person name="Micheletti S.J."/>
            <person name="Nasrallah M.E."/>
            <person name="Ortiz D."/>
            <person name="Piller C.R."/>
            <person name="Privatt S.R."/>
            <person name="Schneider S.L."/>
            <person name="Sharp S."/>
            <person name="Smith T.C."/>
            <person name="Stanton J.D."/>
            <person name="Ullery H.E."/>
            <person name="Wilson R.J."/>
            <person name="Serrano M.G."/>
            <person name="Buck G."/>
            <person name="Lee V."/>
            <person name="Wang Y."/>
            <person name="Carvalho R."/>
            <person name="Voegtly L."/>
            <person name="Shi R."/>
            <person name="Duckworth R."/>
            <person name="Johnson A."/>
            <person name="Loviza R."/>
            <person name="Walstead R."/>
            <person name="Shah Z."/>
            <person name="Kiflezghi M."/>
            <person name="Wade K."/>
            <person name="Ball S.L."/>
            <person name="Bradley K.W."/>
            <person name="Asai D.J."/>
            <person name="Bowman C.A."/>
            <person name="Russell D.A."/>
            <person name="Pope W.H."/>
            <person name="Jacobs-Sera D."/>
            <person name="Hendrix R.W."/>
            <person name="Hatfull G.F."/>
        </authorList>
    </citation>
    <scope>NUCLEOTIDE SEQUENCE [LARGE SCALE GENOMIC DNA]</scope>
    <source>
        <strain evidence="17 18">DSM 27710</strain>
    </source>
</reference>
<feature type="binding site" evidence="14">
    <location>
        <position position="206"/>
    </location>
    <ligand>
        <name>Mg(2+)</name>
        <dbReference type="ChEBI" id="CHEBI:18420"/>
    </ligand>
</feature>
<evidence type="ECO:0000256" key="5">
    <source>
        <dbReference type="ARBA" id="ARBA00022527"/>
    </source>
</evidence>
<evidence type="ECO:0000256" key="12">
    <source>
        <dbReference type="ARBA" id="ARBA00023268"/>
    </source>
</evidence>
<name>A0A0K1PFE4_9BACT</name>
<accession>A0A0K1PFE4</accession>
<dbReference type="Gene3D" id="3.40.50.300">
    <property type="entry name" value="P-loop containing nucleotide triphosphate hydrolases"/>
    <property type="match status" value="1"/>
</dbReference>
<feature type="active site" description="Proton acceptor; for phosphorylation activity. Proton donor; for dephosphorylation activity" evidence="14">
    <location>
        <position position="181"/>
    </location>
</feature>
<feature type="binding site" evidence="14">
    <location>
        <begin position="157"/>
        <end position="164"/>
    </location>
    <ligand>
        <name>ATP</name>
        <dbReference type="ChEBI" id="CHEBI:30616"/>
    </ligand>
</feature>
<keyword evidence="12 14" id="KW-0511">Multifunctional enzyme</keyword>
<dbReference type="GO" id="GO:0005524">
    <property type="term" value="F:ATP binding"/>
    <property type="evidence" value="ECO:0007669"/>
    <property type="project" value="UniProtKB-UniRule"/>
</dbReference>
<dbReference type="RefSeq" id="WP_050726432.1">
    <property type="nucleotide sequence ID" value="NZ_CP012332.1"/>
</dbReference>
<feature type="active site" evidence="14">
    <location>
        <position position="163"/>
    </location>
</feature>
<evidence type="ECO:0000256" key="4">
    <source>
        <dbReference type="ARBA" id="ARBA00011643"/>
    </source>
</evidence>
<keyword evidence="6 14" id="KW-0808">Transferase</keyword>
<feature type="domain" description="HPr(Ser) kinase/phosphorylase N-terminal" evidence="15">
    <location>
        <begin position="4"/>
        <end position="131"/>
    </location>
</feature>
<comment type="miscellaneous">
    <text evidence="14">Both phosphorylation and phosphorolysis are carried out by the same active site and suggest a common mechanism for both reactions.</text>
</comment>
<evidence type="ECO:0000256" key="1">
    <source>
        <dbReference type="ARBA" id="ARBA00001120"/>
    </source>
</evidence>
<dbReference type="EC" id="2.7.11.-" evidence="14"/>
<dbReference type="PATRIC" id="fig|1391653.3.peg.2718"/>
<dbReference type="Proteomes" id="UP000055590">
    <property type="component" value="Chromosome"/>
</dbReference>
<gene>
    <name evidence="14" type="primary">hprK</name>
    <name evidence="17" type="ORF">AKJ08_2617</name>
</gene>
<evidence type="ECO:0000256" key="8">
    <source>
        <dbReference type="ARBA" id="ARBA00022741"/>
    </source>
</evidence>
<dbReference type="Pfam" id="PF07475">
    <property type="entry name" value="Hpr_kinase_C"/>
    <property type="match status" value="1"/>
</dbReference>
<keyword evidence="5 14" id="KW-0723">Serine/threonine-protein kinase</keyword>
<dbReference type="GO" id="GO:0004674">
    <property type="term" value="F:protein serine/threonine kinase activity"/>
    <property type="evidence" value="ECO:0007669"/>
    <property type="project" value="UniProtKB-KW"/>
</dbReference>
<dbReference type="InterPro" id="IPR003755">
    <property type="entry name" value="HPr(Ser)_kin/Pase"/>
</dbReference>
<evidence type="ECO:0000256" key="10">
    <source>
        <dbReference type="ARBA" id="ARBA00022840"/>
    </source>
</evidence>
<dbReference type="SUPFAM" id="SSF53795">
    <property type="entry name" value="PEP carboxykinase-like"/>
    <property type="match status" value="1"/>
</dbReference>
<feature type="region of interest" description="Important for the catalytic mechanism of dephosphorylation" evidence="14">
    <location>
        <begin position="268"/>
        <end position="273"/>
    </location>
</feature>
<dbReference type="PANTHER" id="PTHR30305">
    <property type="entry name" value="PROTEIN YJDM-RELATED"/>
    <property type="match status" value="1"/>
</dbReference>
<dbReference type="FunFam" id="3.40.50.300:FF:000174">
    <property type="entry name" value="HPr kinase/phosphorylase"/>
    <property type="match status" value="1"/>
</dbReference>
<comment type="cofactor">
    <cofactor evidence="2 14">
        <name>Mg(2+)</name>
        <dbReference type="ChEBI" id="CHEBI:18420"/>
    </cofactor>
</comment>
<dbReference type="InterPro" id="IPR011104">
    <property type="entry name" value="Hpr_kin/Pase_C"/>
</dbReference>
<dbReference type="CDD" id="cd01918">
    <property type="entry name" value="HprK_C"/>
    <property type="match status" value="1"/>
</dbReference>
<dbReference type="GO" id="GO:0000287">
    <property type="term" value="F:magnesium ion binding"/>
    <property type="evidence" value="ECO:0007669"/>
    <property type="project" value="UniProtKB-UniRule"/>
</dbReference>